<name>A0ABY5HP77_9GAMM</name>
<protein>
    <submittedName>
        <fullName evidence="2">Uncharacterized protein</fullName>
    </submittedName>
</protein>
<feature type="transmembrane region" description="Helical" evidence="1">
    <location>
        <begin position="82"/>
        <end position="104"/>
    </location>
</feature>
<accession>A0ABY5HP77</accession>
<keyword evidence="3" id="KW-1185">Reference proteome</keyword>
<feature type="transmembrane region" description="Helical" evidence="1">
    <location>
        <begin position="195"/>
        <end position="213"/>
    </location>
</feature>
<evidence type="ECO:0000313" key="3">
    <source>
        <dbReference type="Proteomes" id="UP001058461"/>
    </source>
</evidence>
<keyword evidence="1" id="KW-0812">Transmembrane</keyword>
<feature type="transmembrane region" description="Helical" evidence="1">
    <location>
        <begin position="225"/>
        <end position="243"/>
    </location>
</feature>
<evidence type="ECO:0000313" key="2">
    <source>
        <dbReference type="EMBL" id="UTW12696.1"/>
    </source>
</evidence>
<sequence>MKSSGKKWIKHFNSLPTETLIEIVAIGYSAHEDLIHRIIKERGVSNEELINKMEVVKHTQNKIDAEQMEIDEELEANEIFYILKWIMCIIVAAITMLSVFYSHILEHLTESPISSAQYAFLFVMIASAVLPAYIFCFFLRGGEIAVHMIFDEDESFGFFKNNVPKAAWVLAIMSLVILDSITTFSIVLISLCTTFLFMVFLSALTGSGAALFMREHVITIFKIGLLTETILFIFIIIELFRVYGSY</sequence>
<dbReference type="EMBL" id="CP073347">
    <property type="protein sequence ID" value="UTW12696.1"/>
    <property type="molecule type" value="Genomic_DNA"/>
</dbReference>
<reference evidence="2" key="1">
    <citation type="submission" date="2021-04" db="EMBL/GenBank/DDBJ databases">
        <title>Oceanospirillales bacteria with DddD are important DMSP degraders in coastal seawater.</title>
        <authorList>
            <person name="Liu J."/>
        </authorList>
    </citation>
    <scope>NUCLEOTIDE SEQUENCE</scope>
    <source>
        <strain evidence="2">D13-1</strain>
    </source>
</reference>
<dbReference type="RefSeq" id="WP_255854813.1">
    <property type="nucleotide sequence ID" value="NZ_CP073347.1"/>
</dbReference>
<feature type="transmembrane region" description="Helical" evidence="1">
    <location>
        <begin position="166"/>
        <end position="189"/>
    </location>
</feature>
<gene>
    <name evidence="2" type="ORF">KDW95_03175</name>
</gene>
<dbReference type="Proteomes" id="UP001058461">
    <property type="component" value="Chromosome"/>
</dbReference>
<evidence type="ECO:0000256" key="1">
    <source>
        <dbReference type="SAM" id="Phobius"/>
    </source>
</evidence>
<keyword evidence="1" id="KW-0472">Membrane</keyword>
<proteinExistence type="predicted"/>
<organism evidence="2 3">
    <name type="scientific">Marinobacterium rhizophilum</name>
    <dbReference type="NCBI Taxonomy" id="420402"/>
    <lineage>
        <taxon>Bacteria</taxon>
        <taxon>Pseudomonadati</taxon>
        <taxon>Pseudomonadota</taxon>
        <taxon>Gammaproteobacteria</taxon>
        <taxon>Oceanospirillales</taxon>
        <taxon>Oceanospirillaceae</taxon>
        <taxon>Marinobacterium</taxon>
    </lineage>
</organism>
<keyword evidence="1" id="KW-1133">Transmembrane helix</keyword>
<feature type="transmembrane region" description="Helical" evidence="1">
    <location>
        <begin position="116"/>
        <end position="139"/>
    </location>
</feature>